<keyword evidence="6 10" id="KW-0808">Transferase</keyword>
<keyword evidence="7 10" id="KW-0949">S-adenosyl-L-methionine</keyword>
<dbReference type="PIRSF" id="PIRSF015601">
    <property type="entry name" value="MTase_slr0722"/>
    <property type="match status" value="1"/>
</dbReference>
<dbReference type="EMBL" id="RJVK01000003">
    <property type="protein sequence ID" value="ROR39465.1"/>
    <property type="molecule type" value="Genomic_DNA"/>
</dbReference>
<dbReference type="Proteomes" id="UP000272781">
    <property type="component" value="Unassembled WGS sequence"/>
</dbReference>
<evidence type="ECO:0000313" key="16">
    <source>
        <dbReference type="Proteomes" id="UP000298805"/>
    </source>
</evidence>
<gene>
    <name evidence="13" type="ORF">C6V80_07805</name>
    <name evidence="14" type="ORF">EDC58_1405</name>
</gene>
<evidence type="ECO:0000256" key="8">
    <source>
        <dbReference type="ARBA" id="ARBA00025699"/>
    </source>
</evidence>
<dbReference type="NCBIfam" id="NF008695">
    <property type="entry name" value="PRK11713.3-3"/>
    <property type="match status" value="1"/>
</dbReference>
<dbReference type="Pfam" id="PF20260">
    <property type="entry name" value="PUA_4"/>
    <property type="match status" value="1"/>
</dbReference>
<reference evidence="13" key="3">
    <citation type="submission" date="2019-06" db="EMBL/GenBank/DDBJ databases">
        <title>A comparative analysis of the Nautiliaceae.</title>
        <authorList>
            <person name="Grosche A."/>
            <person name="Smedile F."/>
            <person name="Vetriani C."/>
        </authorList>
    </citation>
    <scope>NUCLEOTIDE SEQUENCE</scope>
    <source>
        <strain evidence="13">TB6</strain>
    </source>
</reference>
<evidence type="ECO:0000256" key="9">
    <source>
        <dbReference type="ARBA" id="ARBA00047944"/>
    </source>
</evidence>
<dbReference type="InterPro" id="IPR029028">
    <property type="entry name" value="Alpha/beta_knot_MTases"/>
</dbReference>
<evidence type="ECO:0000256" key="7">
    <source>
        <dbReference type="ARBA" id="ARBA00022691"/>
    </source>
</evidence>
<evidence type="ECO:0000313" key="13">
    <source>
        <dbReference type="EMBL" id="QCI28874.1"/>
    </source>
</evidence>
<dbReference type="PANTHER" id="PTHR30027:SF3">
    <property type="entry name" value="16S RRNA (URACIL(1498)-N(3))-METHYLTRANSFERASE"/>
    <property type="match status" value="1"/>
</dbReference>
<dbReference type="SUPFAM" id="SSF75217">
    <property type="entry name" value="alpha/beta knot"/>
    <property type="match status" value="1"/>
</dbReference>
<evidence type="ECO:0000313" key="14">
    <source>
        <dbReference type="EMBL" id="ROR39465.1"/>
    </source>
</evidence>
<keyword evidence="16" id="KW-1185">Reference proteome</keyword>
<keyword evidence="5 10" id="KW-0489">Methyltransferase</keyword>
<proteinExistence type="inferred from homology"/>
<comment type="catalytic activity">
    <reaction evidence="9 10">
        <text>uridine(1498) in 16S rRNA + S-adenosyl-L-methionine = N(3)-methyluridine(1498) in 16S rRNA + S-adenosyl-L-homocysteine + H(+)</text>
        <dbReference type="Rhea" id="RHEA:42920"/>
        <dbReference type="Rhea" id="RHEA-COMP:10283"/>
        <dbReference type="Rhea" id="RHEA-COMP:10284"/>
        <dbReference type="ChEBI" id="CHEBI:15378"/>
        <dbReference type="ChEBI" id="CHEBI:57856"/>
        <dbReference type="ChEBI" id="CHEBI:59789"/>
        <dbReference type="ChEBI" id="CHEBI:65315"/>
        <dbReference type="ChEBI" id="CHEBI:74502"/>
        <dbReference type="EC" id="2.1.1.193"/>
    </reaction>
</comment>
<dbReference type="InterPro" id="IPR046887">
    <property type="entry name" value="RsmE_PUA-like"/>
</dbReference>
<evidence type="ECO:0000313" key="15">
    <source>
        <dbReference type="Proteomes" id="UP000272781"/>
    </source>
</evidence>
<protein>
    <recommendedName>
        <fullName evidence="10">Ribosomal RNA small subunit methyltransferase E</fullName>
        <ecNumber evidence="10">2.1.1.193</ecNumber>
    </recommendedName>
</protein>
<evidence type="ECO:0000256" key="1">
    <source>
        <dbReference type="ARBA" id="ARBA00004496"/>
    </source>
</evidence>
<reference evidence="14 15" key="2">
    <citation type="submission" date="2018-11" db="EMBL/GenBank/DDBJ databases">
        <title>Genomic Encyclopedia of Type Strains, Phase IV (KMG-IV): sequencing the most valuable type-strain genomes for metagenomic binning, comparative biology and taxonomic classification.</title>
        <authorList>
            <person name="Goeker M."/>
        </authorList>
    </citation>
    <scope>NUCLEOTIDE SEQUENCE [LARGE SCALE GENOMIC DNA]</scope>
    <source>
        <strain evidence="14 15">DSM 27783</strain>
    </source>
</reference>
<keyword evidence="4 10" id="KW-0698">rRNA processing</keyword>
<comment type="similarity">
    <text evidence="2 10">Belongs to the RNA methyltransferase RsmE family.</text>
</comment>
<evidence type="ECO:0000256" key="3">
    <source>
        <dbReference type="ARBA" id="ARBA00022490"/>
    </source>
</evidence>
<feature type="domain" description="Ribosomal RNA small subunit methyltransferase E methyltransferase" evidence="11">
    <location>
        <begin position="75"/>
        <end position="215"/>
    </location>
</feature>
<dbReference type="AlphaFoldDB" id="A0AAJ4RBW3"/>
<dbReference type="PANTHER" id="PTHR30027">
    <property type="entry name" value="RIBOSOMAL RNA SMALL SUBUNIT METHYLTRANSFERASE E"/>
    <property type="match status" value="1"/>
</dbReference>
<evidence type="ECO:0000259" key="11">
    <source>
        <dbReference type="Pfam" id="PF04452"/>
    </source>
</evidence>
<name>A0AAJ4RBW3_9BACT</name>
<evidence type="ECO:0000256" key="4">
    <source>
        <dbReference type="ARBA" id="ARBA00022552"/>
    </source>
</evidence>
<sequence>MQFLYYENPKNNIIITGENHKYLFRVRRIKKDETVKIRNLKDDNLYIYKIDSINKKEALLSLINTEYSPNKPKKFMHLAWCVIDPKNIEKTLPALNEMGVSKISFVYCDFSQKNFKLKLERLTKILINSSQQCGRSDMMEIEIIDSSDKFFEKYPDFIAIDFNGEKFPCEIETKNPFLIGPEGGFSQKEKEKFKKILKFQGFILRSETAACALSAKYLL</sequence>
<dbReference type="Gene3D" id="3.40.1280.10">
    <property type="match status" value="1"/>
</dbReference>
<reference evidence="16" key="1">
    <citation type="submission" date="2018-03" db="EMBL/GenBank/DDBJ databases">
        <title>A comparative analysis of the Nautiliaceae.</title>
        <authorList>
            <person name="Grosche A."/>
            <person name="Smedile F."/>
            <person name="Vetriani C."/>
        </authorList>
    </citation>
    <scope>NUCLEOTIDE SEQUENCE [LARGE SCALE GENOMIC DNA]</scope>
    <source>
        <strain evidence="16">TB6</strain>
    </source>
</reference>
<dbReference type="EC" id="2.1.1.193" evidence="10"/>
<dbReference type="InterPro" id="IPR006700">
    <property type="entry name" value="RsmE"/>
</dbReference>
<dbReference type="Proteomes" id="UP000298805">
    <property type="component" value="Chromosome"/>
</dbReference>
<accession>A0AAJ4RBW3</accession>
<dbReference type="InterPro" id="IPR046886">
    <property type="entry name" value="RsmE_MTase_dom"/>
</dbReference>
<comment type="function">
    <text evidence="8 10">Specifically methylates the N3 position of the uracil ring of uridine 1498 (m3U1498) in 16S rRNA. Acts on the fully assembled 30S ribosomal subunit.</text>
</comment>
<dbReference type="Pfam" id="PF04452">
    <property type="entry name" value="Methyltrans_RNA"/>
    <property type="match status" value="1"/>
</dbReference>
<organism evidence="14 15">
    <name type="scientific">Caminibacter pacificus</name>
    <dbReference type="NCBI Taxonomy" id="1424653"/>
    <lineage>
        <taxon>Bacteria</taxon>
        <taxon>Pseudomonadati</taxon>
        <taxon>Campylobacterota</taxon>
        <taxon>Epsilonproteobacteria</taxon>
        <taxon>Nautiliales</taxon>
        <taxon>Nautiliaceae</taxon>
        <taxon>Caminibacter</taxon>
    </lineage>
</organism>
<dbReference type="EMBL" id="CP027432">
    <property type="protein sequence ID" value="QCI28874.1"/>
    <property type="molecule type" value="Genomic_DNA"/>
</dbReference>
<dbReference type="GO" id="GO:0005737">
    <property type="term" value="C:cytoplasm"/>
    <property type="evidence" value="ECO:0007669"/>
    <property type="project" value="UniProtKB-SubCell"/>
</dbReference>
<dbReference type="GO" id="GO:0070475">
    <property type="term" value="P:rRNA base methylation"/>
    <property type="evidence" value="ECO:0007669"/>
    <property type="project" value="TreeGrafter"/>
</dbReference>
<dbReference type="NCBIfam" id="TIGR00046">
    <property type="entry name" value="RsmE family RNA methyltransferase"/>
    <property type="match status" value="1"/>
</dbReference>
<evidence type="ECO:0000259" key="12">
    <source>
        <dbReference type="Pfam" id="PF20260"/>
    </source>
</evidence>
<evidence type="ECO:0000256" key="10">
    <source>
        <dbReference type="PIRNR" id="PIRNR015601"/>
    </source>
</evidence>
<evidence type="ECO:0000256" key="2">
    <source>
        <dbReference type="ARBA" id="ARBA00005528"/>
    </source>
</evidence>
<dbReference type="InterPro" id="IPR029026">
    <property type="entry name" value="tRNA_m1G_MTases_N"/>
</dbReference>
<keyword evidence="3 10" id="KW-0963">Cytoplasm</keyword>
<evidence type="ECO:0000256" key="5">
    <source>
        <dbReference type="ARBA" id="ARBA00022603"/>
    </source>
</evidence>
<dbReference type="RefSeq" id="WP_123352796.1">
    <property type="nucleotide sequence ID" value="NZ_CP027432.2"/>
</dbReference>
<comment type="subcellular location">
    <subcellularLocation>
        <location evidence="1 10">Cytoplasm</location>
    </subcellularLocation>
</comment>
<feature type="domain" description="Ribosomal RNA small subunit methyltransferase E PUA-like" evidence="12">
    <location>
        <begin position="15"/>
        <end position="62"/>
    </location>
</feature>
<dbReference type="CDD" id="cd18084">
    <property type="entry name" value="RsmE-like"/>
    <property type="match status" value="1"/>
</dbReference>
<evidence type="ECO:0000256" key="6">
    <source>
        <dbReference type="ARBA" id="ARBA00022679"/>
    </source>
</evidence>
<dbReference type="GO" id="GO:0070042">
    <property type="term" value="F:rRNA (uridine-N3-)-methyltransferase activity"/>
    <property type="evidence" value="ECO:0007669"/>
    <property type="project" value="TreeGrafter"/>
</dbReference>